<dbReference type="AlphaFoldDB" id="F8NDR1"/>
<evidence type="ECO:0008006" key="4">
    <source>
        <dbReference type="Google" id="ProtNLM"/>
    </source>
</evidence>
<gene>
    <name evidence="2" type="ORF">SERLADRAFT_431877</name>
</gene>
<organism evidence="3">
    <name type="scientific">Serpula lacrymans var. lacrymans (strain S7.9)</name>
    <name type="common">Dry rot fungus</name>
    <dbReference type="NCBI Taxonomy" id="578457"/>
    <lineage>
        <taxon>Eukaryota</taxon>
        <taxon>Fungi</taxon>
        <taxon>Dikarya</taxon>
        <taxon>Basidiomycota</taxon>
        <taxon>Agaricomycotina</taxon>
        <taxon>Agaricomycetes</taxon>
        <taxon>Agaricomycetidae</taxon>
        <taxon>Boletales</taxon>
        <taxon>Coniophorineae</taxon>
        <taxon>Serpulaceae</taxon>
        <taxon>Serpula</taxon>
    </lineage>
</organism>
<accession>F8NDR1</accession>
<feature type="region of interest" description="Disordered" evidence="1">
    <location>
        <begin position="136"/>
        <end position="161"/>
    </location>
</feature>
<dbReference type="GeneID" id="18813845"/>
<sequence>MKNGTATSWSEAKMTEYKAKNTYPSWADFMKTFTASFRTTNIKGTASAALMKMKMEPGENAVAFNSRFMLDARKSGINNGAMIMVYQKAIRPPLLRGALTGKEPVTIEDWMNTVANLDANWISANVISKGMWGTRNKERQNNKNCKGGPLTSAKRVTKDEEETRRKEGRCFICNKKGHIGRNYWNEGKTPERKVHQAKTEDDTKTVVEEDRVQNIMRMWRELGEDQRTEAMKKLEDEGF</sequence>
<proteinExistence type="predicted"/>
<protein>
    <recommendedName>
        <fullName evidence="4">Retrotransposon gag domain-containing protein</fullName>
    </recommendedName>
</protein>
<name>F8NDR1_SERL9</name>
<dbReference type="RefSeq" id="XP_007312229.1">
    <property type="nucleotide sequence ID" value="XM_007312167.1"/>
</dbReference>
<dbReference type="EMBL" id="GL945428">
    <property type="protein sequence ID" value="EGO30345.1"/>
    <property type="molecule type" value="Genomic_DNA"/>
</dbReference>
<dbReference type="KEGG" id="sla:SERLADRAFT_431877"/>
<evidence type="ECO:0000256" key="1">
    <source>
        <dbReference type="SAM" id="MobiDB-lite"/>
    </source>
</evidence>
<evidence type="ECO:0000313" key="2">
    <source>
        <dbReference type="EMBL" id="EGO30345.1"/>
    </source>
</evidence>
<dbReference type="Proteomes" id="UP000008064">
    <property type="component" value="Unassembled WGS sequence"/>
</dbReference>
<reference evidence="3" key="1">
    <citation type="journal article" date="2011" name="Science">
        <title>The plant cell wall-decomposing machinery underlies the functional diversity of forest fungi.</title>
        <authorList>
            <person name="Eastwood D.C."/>
            <person name="Floudas D."/>
            <person name="Binder M."/>
            <person name="Majcherczyk A."/>
            <person name="Schneider P."/>
            <person name="Aerts A."/>
            <person name="Asiegbu F.O."/>
            <person name="Baker S.E."/>
            <person name="Barry K."/>
            <person name="Bendiksby M."/>
            <person name="Blumentritt M."/>
            <person name="Coutinho P.M."/>
            <person name="Cullen D."/>
            <person name="de Vries R.P."/>
            <person name="Gathman A."/>
            <person name="Goodell B."/>
            <person name="Henrissat B."/>
            <person name="Ihrmark K."/>
            <person name="Kauserud H."/>
            <person name="Kohler A."/>
            <person name="LaButti K."/>
            <person name="Lapidus A."/>
            <person name="Lavin J.L."/>
            <person name="Lee Y.-H."/>
            <person name="Lindquist E."/>
            <person name="Lilly W."/>
            <person name="Lucas S."/>
            <person name="Morin E."/>
            <person name="Murat C."/>
            <person name="Oguiza J.A."/>
            <person name="Park J."/>
            <person name="Pisabarro A.G."/>
            <person name="Riley R."/>
            <person name="Rosling A."/>
            <person name="Salamov A."/>
            <person name="Schmidt O."/>
            <person name="Schmutz J."/>
            <person name="Skrede I."/>
            <person name="Stenlid J."/>
            <person name="Wiebenga A."/>
            <person name="Xie X."/>
            <person name="Kuees U."/>
            <person name="Hibbett D.S."/>
            <person name="Hoffmeister D."/>
            <person name="Hoegberg N."/>
            <person name="Martin F."/>
            <person name="Grigoriev I.V."/>
            <person name="Watkinson S.C."/>
        </authorList>
    </citation>
    <scope>NUCLEOTIDE SEQUENCE [LARGE SCALE GENOMIC DNA]</scope>
    <source>
        <strain evidence="3">S7.9</strain>
    </source>
</reference>
<dbReference type="OrthoDB" id="2692126at2759"/>
<dbReference type="HOGENOM" id="CLU_000384_30_0_1"/>
<evidence type="ECO:0000313" key="3">
    <source>
        <dbReference type="Proteomes" id="UP000008064"/>
    </source>
</evidence>